<dbReference type="PANTHER" id="PTHR33064:SF29">
    <property type="entry name" value="PEPTIDASE A2 DOMAIN-CONTAINING PROTEIN-RELATED"/>
    <property type="match status" value="1"/>
</dbReference>
<dbReference type="EC" id="3.1.26.4" evidence="2"/>
<name>A0AAN7RL85_MYCAM</name>
<feature type="non-terminal residue" evidence="4">
    <location>
        <position position="417"/>
    </location>
</feature>
<comment type="similarity">
    <text evidence="1">Belongs to the beta type-B retroviral polymerase family. HERV class-II K(HML-2) pol subfamily.</text>
</comment>
<evidence type="ECO:0000256" key="2">
    <source>
        <dbReference type="ARBA" id="ARBA00012180"/>
    </source>
</evidence>
<comment type="caution">
    <text evidence="4">The sequence shown here is derived from an EMBL/GenBank/DDBJ whole genome shotgun (WGS) entry which is preliminary data.</text>
</comment>
<keyword evidence="5" id="KW-1185">Reference proteome</keyword>
<dbReference type="EMBL" id="JAUNZN010000024">
    <property type="protein sequence ID" value="KAK4808442.1"/>
    <property type="molecule type" value="Genomic_DNA"/>
</dbReference>
<dbReference type="InterPro" id="IPR043502">
    <property type="entry name" value="DNA/RNA_pol_sf"/>
</dbReference>
<dbReference type="InterPro" id="IPR000477">
    <property type="entry name" value="RT_dom"/>
</dbReference>
<accession>A0AAN7RL85</accession>
<gene>
    <name evidence="4" type="ORF">QYF61_004895</name>
</gene>
<evidence type="ECO:0000313" key="4">
    <source>
        <dbReference type="EMBL" id="KAK4808442.1"/>
    </source>
</evidence>
<organism evidence="4 5">
    <name type="scientific">Mycteria americana</name>
    <name type="common">Wood stork</name>
    <dbReference type="NCBI Taxonomy" id="33587"/>
    <lineage>
        <taxon>Eukaryota</taxon>
        <taxon>Metazoa</taxon>
        <taxon>Chordata</taxon>
        <taxon>Craniata</taxon>
        <taxon>Vertebrata</taxon>
        <taxon>Euteleostomi</taxon>
        <taxon>Archelosauria</taxon>
        <taxon>Archosauria</taxon>
        <taxon>Dinosauria</taxon>
        <taxon>Saurischia</taxon>
        <taxon>Theropoda</taxon>
        <taxon>Coelurosauria</taxon>
        <taxon>Aves</taxon>
        <taxon>Neognathae</taxon>
        <taxon>Neoaves</taxon>
        <taxon>Aequornithes</taxon>
        <taxon>Ciconiiformes</taxon>
        <taxon>Ciconiidae</taxon>
        <taxon>Mycteria</taxon>
    </lineage>
</organism>
<dbReference type="Proteomes" id="UP001333110">
    <property type="component" value="Unassembled WGS sequence"/>
</dbReference>
<dbReference type="PROSITE" id="PS50878">
    <property type="entry name" value="RT_POL"/>
    <property type="match status" value="1"/>
</dbReference>
<dbReference type="PANTHER" id="PTHR33064">
    <property type="entry name" value="POL PROTEIN"/>
    <property type="match status" value="1"/>
</dbReference>
<evidence type="ECO:0000259" key="3">
    <source>
        <dbReference type="PROSITE" id="PS50878"/>
    </source>
</evidence>
<protein>
    <recommendedName>
        <fullName evidence="2">ribonuclease H</fullName>
        <ecNumber evidence="2">3.1.26.4</ecNumber>
    </recommendedName>
</protein>
<dbReference type="SUPFAM" id="SSF56672">
    <property type="entry name" value="DNA/RNA polymerases"/>
    <property type="match status" value="1"/>
</dbReference>
<reference evidence="4 5" key="1">
    <citation type="journal article" date="2023" name="J. Hered.">
        <title>Chromosome-level genome of the wood stork (Mycteria americana) provides insight into avian chromosome evolution.</title>
        <authorList>
            <person name="Flamio R. Jr."/>
            <person name="Ramstad K.M."/>
        </authorList>
    </citation>
    <scope>NUCLEOTIDE SEQUENCE [LARGE SCALE GENOMIC DNA]</scope>
    <source>
        <strain evidence="4">JAX WOST 10</strain>
    </source>
</reference>
<proteinExistence type="inferred from homology"/>
<dbReference type="AlphaFoldDB" id="A0AAN7RL85"/>
<dbReference type="InterPro" id="IPR051320">
    <property type="entry name" value="Viral_Replic_Matur_Polypro"/>
</dbReference>
<dbReference type="Pfam" id="PF00078">
    <property type="entry name" value="RVT_1"/>
    <property type="match status" value="1"/>
</dbReference>
<evidence type="ECO:0000313" key="5">
    <source>
        <dbReference type="Proteomes" id="UP001333110"/>
    </source>
</evidence>
<sequence length="417" mass="46606">MVNSCQWSTDKEPYIHTPMGLKRTRLEFDISEVISDLKKRQIVSRTHSPYNSPVWPVRKPDGQWRLTIDYRRLTGDTPPLTAAIPSITSIVTAIQAAAHPWIATLDLKDMFFMIALRKEDKPQFVFTWEGTQYTFNRLPQGYKHSSTLAHNVLAKLLNIVEVPSGVCIYQYIDNILVGGDNKYQVGQGAKAIWNLLTKNGLDIPLSKCQGHRQEAKFLGAWWIAGAIAVPNDTLSAIEKGVLKDKLKTYQKLGPLYPQDPLRVEWGFAEHASYCSIFQKGPRGLARPLLCSSTSFKEAEQWYSEAVKEVERLRTLQDIVGPFPLLNSILKGSPPPEGMAQKAMIQKWYAYLEGASQLLPLRAGPVKASKLQQPVNPDPVLLGQPYKPSPIKEVPELTAGSDTRGMWFTDASAHPVGS</sequence>
<dbReference type="Gene3D" id="3.10.10.10">
    <property type="entry name" value="HIV Type 1 Reverse Transcriptase, subunit A, domain 1"/>
    <property type="match status" value="1"/>
</dbReference>
<evidence type="ECO:0000256" key="1">
    <source>
        <dbReference type="ARBA" id="ARBA00010879"/>
    </source>
</evidence>
<feature type="domain" description="Reverse transcriptase" evidence="3">
    <location>
        <begin position="38"/>
        <end position="222"/>
    </location>
</feature>
<dbReference type="Gene3D" id="3.30.70.270">
    <property type="match status" value="1"/>
</dbReference>
<dbReference type="InterPro" id="IPR043128">
    <property type="entry name" value="Rev_trsase/Diguanyl_cyclase"/>
</dbReference>
<dbReference type="GO" id="GO:0004523">
    <property type="term" value="F:RNA-DNA hybrid ribonuclease activity"/>
    <property type="evidence" value="ECO:0007669"/>
    <property type="project" value="UniProtKB-EC"/>
</dbReference>